<comment type="function">
    <text evidence="5">This protein is involved in the repair of mismatches in DNA. It is required for dam-dependent methyl-directed DNA mismatch repair. May act as a 'molecular matchmaker', a protein that promotes the formation of a stable complex between two or more DNA-binding proteins in an ATP-dependent manner without itself being part of a final effector complex.</text>
</comment>
<evidence type="ECO:0000313" key="8">
    <source>
        <dbReference type="EMBL" id="MDX6806908.1"/>
    </source>
</evidence>
<evidence type="ECO:0000256" key="3">
    <source>
        <dbReference type="ARBA" id="ARBA00022763"/>
    </source>
</evidence>
<evidence type="ECO:0000313" key="9">
    <source>
        <dbReference type="Proteomes" id="UP001274321"/>
    </source>
</evidence>
<dbReference type="GO" id="GO:0004519">
    <property type="term" value="F:endonuclease activity"/>
    <property type="evidence" value="ECO:0007669"/>
    <property type="project" value="UniProtKB-KW"/>
</dbReference>
<dbReference type="HAMAP" id="MF_00149">
    <property type="entry name" value="DNA_mis_repair"/>
    <property type="match status" value="1"/>
</dbReference>
<dbReference type="InterPro" id="IPR014790">
    <property type="entry name" value="MutL_C"/>
</dbReference>
<evidence type="ECO:0000259" key="7">
    <source>
        <dbReference type="SMART" id="SM01340"/>
    </source>
</evidence>
<dbReference type="CDD" id="cd16926">
    <property type="entry name" value="HATPase_MutL-MLH-PMS-like"/>
    <property type="match status" value="1"/>
</dbReference>
<dbReference type="EMBL" id="JAXAFJ010000007">
    <property type="protein sequence ID" value="MDX6806908.1"/>
    <property type="molecule type" value="Genomic_DNA"/>
</dbReference>
<comment type="similarity">
    <text evidence="1 5">Belongs to the DNA mismatch repair MutL/HexB family.</text>
</comment>
<dbReference type="Proteomes" id="UP001274321">
    <property type="component" value="Unassembled WGS sequence"/>
</dbReference>
<dbReference type="SMART" id="SM01340">
    <property type="entry name" value="DNA_mis_repair"/>
    <property type="match status" value="1"/>
</dbReference>
<dbReference type="InterPro" id="IPR036890">
    <property type="entry name" value="HATPase_C_sf"/>
</dbReference>
<comment type="caution">
    <text evidence="8">The sequence shown here is derived from an EMBL/GenBank/DDBJ whole genome shotgun (WGS) entry which is preliminary data.</text>
</comment>
<dbReference type="PANTHER" id="PTHR10073">
    <property type="entry name" value="DNA MISMATCH REPAIR PROTEIN MLH, PMS, MUTL"/>
    <property type="match status" value="1"/>
</dbReference>
<name>A0ABU4RRV2_9HYPH</name>
<organism evidence="8 9">
    <name type="scientific">Terrihabitans rhizophilus</name>
    <dbReference type="NCBI Taxonomy" id="3092662"/>
    <lineage>
        <taxon>Bacteria</taxon>
        <taxon>Pseudomonadati</taxon>
        <taxon>Pseudomonadota</taxon>
        <taxon>Alphaproteobacteria</taxon>
        <taxon>Hyphomicrobiales</taxon>
        <taxon>Terrihabitans</taxon>
    </lineage>
</organism>
<reference evidence="8 9" key="1">
    <citation type="submission" date="2023-11" db="EMBL/GenBank/DDBJ databases">
        <authorList>
            <person name="Bao R."/>
        </authorList>
    </citation>
    <scope>NUCLEOTIDE SEQUENCE [LARGE SCALE GENOMIC DNA]</scope>
    <source>
        <strain evidence="8 9">PJ23</strain>
    </source>
</reference>
<keyword evidence="8" id="KW-0540">Nuclease</keyword>
<keyword evidence="9" id="KW-1185">Reference proteome</keyword>
<proteinExistence type="inferred from homology"/>
<dbReference type="SMART" id="SM00853">
    <property type="entry name" value="MutL_C"/>
    <property type="match status" value="1"/>
</dbReference>
<dbReference type="InterPro" id="IPR037198">
    <property type="entry name" value="MutL_C_sf"/>
</dbReference>
<dbReference type="Gene3D" id="3.30.1540.20">
    <property type="entry name" value="MutL, C-terminal domain, dimerisation subdomain"/>
    <property type="match status" value="1"/>
</dbReference>
<dbReference type="SUPFAM" id="SSF54211">
    <property type="entry name" value="Ribosomal protein S5 domain 2-like"/>
    <property type="match status" value="1"/>
</dbReference>
<dbReference type="Pfam" id="PF08676">
    <property type="entry name" value="MutL_C"/>
    <property type="match status" value="1"/>
</dbReference>
<dbReference type="InterPro" id="IPR014762">
    <property type="entry name" value="DNA_mismatch_repair_CS"/>
</dbReference>
<evidence type="ECO:0000256" key="1">
    <source>
        <dbReference type="ARBA" id="ARBA00006082"/>
    </source>
</evidence>
<dbReference type="InterPro" id="IPR020667">
    <property type="entry name" value="DNA_mismatch_repair_MutL"/>
</dbReference>
<dbReference type="RefSeq" id="WP_319845028.1">
    <property type="nucleotide sequence ID" value="NZ_JAXAFJ010000007.1"/>
</dbReference>
<evidence type="ECO:0000256" key="4">
    <source>
        <dbReference type="ARBA" id="ARBA00023204"/>
    </source>
</evidence>
<dbReference type="NCBIfam" id="TIGR00585">
    <property type="entry name" value="mutl"/>
    <property type="match status" value="1"/>
</dbReference>
<keyword evidence="4 5" id="KW-0234">DNA repair</keyword>
<dbReference type="InterPro" id="IPR038973">
    <property type="entry name" value="MutL/Mlh/Pms-like"/>
</dbReference>
<sequence length="589" mass="63624">MTIRRLPETLANRIAAGEVVERPASVVKELVENALDAGARRIEVVLERGGKDLIRVVDDGHGMSADDLALAVERHATSKLPSDDLLDIRFLGFRGEALPSIGSVARLTITSRTGGAAHASAITVENGTLDDVVPVAHPPGTRIEVRDLFSRVPARLKFLKSDRAENDAATEMVRRLAAAHPGIDFTLLLDGRALRFPAQSGDVNGLRARLADVMGRDFAGNCLEVDSAREGFALTGFAGVPTYNRATAGHQLLFVNGRPVKDRLLLGALRGAYADLVPRDRHPVVALFVHADPREVDVNVHPAKAEVRFRDPGLVRALIVSAVRGTISAGAIQPAATEAMPWSRQAQPAAARAHSPQHQSFRPHAPQPGRGFFEPQTRFDIAPSADSRAAVDVETAPADHPLGAAKAQIHDTYILSQTGDGIVLTDMHAAHERLVLESLKRRRGRPETQLMLVPEIVDLPPVEAGRVLEAAEDLASLGLLVEAFGPGAVLVRETPSALGEFDVAGLVRDIADGLAEWGSALPLQERLDRLAGTFACHHSIRAGRRLKAEEMNALLRQIEAEPLAAQCNHGRPTFVKMSREDLERLFHRR</sequence>
<accession>A0ABU4RRV2</accession>
<dbReference type="Gene3D" id="3.30.230.10">
    <property type="match status" value="1"/>
</dbReference>
<dbReference type="SUPFAM" id="SSF55874">
    <property type="entry name" value="ATPase domain of HSP90 chaperone/DNA topoisomerase II/histidine kinase"/>
    <property type="match status" value="1"/>
</dbReference>
<evidence type="ECO:0000256" key="2">
    <source>
        <dbReference type="ARBA" id="ARBA00021975"/>
    </source>
</evidence>
<feature type="domain" description="MutL C-terminal dimerisation" evidence="6">
    <location>
        <begin position="405"/>
        <end position="546"/>
    </location>
</feature>
<keyword evidence="3 5" id="KW-0227">DNA damage</keyword>
<protein>
    <recommendedName>
        <fullName evidence="2 5">DNA mismatch repair protein MutL</fullName>
    </recommendedName>
</protein>
<dbReference type="Gene3D" id="3.30.1370.100">
    <property type="entry name" value="MutL, C-terminal domain, regulatory subdomain"/>
    <property type="match status" value="1"/>
</dbReference>
<dbReference type="InterPro" id="IPR013507">
    <property type="entry name" value="DNA_mismatch_S5_2-like"/>
</dbReference>
<dbReference type="Pfam" id="PF01119">
    <property type="entry name" value="DNA_mis_repair"/>
    <property type="match status" value="1"/>
</dbReference>
<feature type="domain" description="DNA mismatch repair protein S5" evidence="7">
    <location>
        <begin position="210"/>
        <end position="328"/>
    </location>
</feature>
<dbReference type="InterPro" id="IPR042120">
    <property type="entry name" value="MutL_C_dimsub"/>
</dbReference>
<dbReference type="InterPro" id="IPR014721">
    <property type="entry name" value="Ribsml_uS5_D2-typ_fold_subgr"/>
</dbReference>
<dbReference type="InterPro" id="IPR042121">
    <property type="entry name" value="MutL_C_regsub"/>
</dbReference>
<dbReference type="SUPFAM" id="SSF118116">
    <property type="entry name" value="DNA mismatch repair protein MutL"/>
    <property type="match status" value="1"/>
</dbReference>
<dbReference type="Gene3D" id="3.30.565.10">
    <property type="entry name" value="Histidine kinase-like ATPase, C-terminal domain"/>
    <property type="match status" value="1"/>
</dbReference>
<dbReference type="CDD" id="cd00782">
    <property type="entry name" value="MutL_Trans"/>
    <property type="match status" value="1"/>
</dbReference>
<keyword evidence="8" id="KW-0255">Endonuclease</keyword>
<keyword evidence="8" id="KW-0378">Hydrolase</keyword>
<evidence type="ECO:0000256" key="5">
    <source>
        <dbReference type="HAMAP-Rule" id="MF_00149"/>
    </source>
</evidence>
<dbReference type="Pfam" id="PF13589">
    <property type="entry name" value="HATPase_c_3"/>
    <property type="match status" value="1"/>
</dbReference>
<dbReference type="PANTHER" id="PTHR10073:SF12">
    <property type="entry name" value="DNA MISMATCH REPAIR PROTEIN MLH1"/>
    <property type="match status" value="1"/>
</dbReference>
<dbReference type="InterPro" id="IPR002099">
    <property type="entry name" value="MutL/Mlh/PMS"/>
</dbReference>
<dbReference type="NCBIfam" id="NF000953">
    <property type="entry name" value="PRK00095.2-4"/>
    <property type="match status" value="1"/>
</dbReference>
<gene>
    <name evidence="5 8" type="primary">mutL</name>
    <name evidence="8" type="ORF">SCD90_12610</name>
</gene>
<dbReference type="PROSITE" id="PS00058">
    <property type="entry name" value="DNA_MISMATCH_REPAIR_1"/>
    <property type="match status" value="1"/>
</dbReference>
<dbReference type="InterPro" id="IPR020568">
    <property type="entry name" value="Ribosomal_Su5_D2-typ_SF"/>
</dbReference>
<evidence type="ECO:0000259" key="6">
    <source>
        <dbReference type="SMART" id="SM00853"/>
    </source>
</evidence>